<evidence type="ECO:0000313" key="3">
    <source>
        <dbReference type="Proteomes" id="UP000603352"/>
    </source>
</evidence>
<reference evidence="3" key="1">
    <citation type="journal article" date="2019" name="Int. J. Syst. Evol. Microbiol.">
        <title>The Global Catalogue of Microorganisms (GCM) 10K type strain sequencing project: providing services to taxonomists for standard genome sequencing and annotation.</title>
        <authorList>
            <consortium name="The Broad Institute Genomics Platform"/>
            <consortium name="The Broad Institute Genome Sequencing Center for Infectious Disease"/>
            <person name="Wu L."/>
            <person name="Ma J."/>
        </authorList>
    </citation>
    <scope>NUCLEOTIDE SEQUENCE [LARGE SCALE GENOMIC DNA]</scope>
    <source>
        <strain evidence="3">CGMCC 1.10188</strain>
    </source>
</reference>
<dbReference type="SUPFAM" id="SSF51126">
    <property type="entry name" value="Pectin lyase-like"/>
    <property type="match status" value="1"/>
</dbReference>
<protein>
    <recommendedName>
        <fullName evidence="1">Rhamnogalacturonase A/B/Epimerase-like pectate lyase domain-containing protein</fullName>
    </recommendedName>
</protein>
<name>A0ABQ1IAA5_9PROT</name>
<dbReference type="InterPro" id="IPR011050">
    <property type="entry name" value="Pectin_lyase_fold/virulence"/>
</dbReference>
<dbReference type="Pfam" id="PF12708">
    <property type="entry name" value="Pect-lyase_RHGA_epim"/>
    <property type="match status" value="1"/>
</dbReference>
<dbReference type="RefSeq" id="WP_188574542.1">
    <property type="nucleotide sequence ID" value="NZ_BMDZ01000003.1"/>
</dbReference>
<sequence length="635" mass="67828">MAIHDIDELAIVDTIADLRGLPTTGPWTMARVLGYHTAGDGAGGLFQWDASAWKSTEIIAGHTTPDDGGTRIVPTGQTSGPGLWRRVAAAKERLNVRCFGARGDSTTDDSDAFEAACFYGPVHVSDGTYKLTRRITMYGRTNLIGTGPGSALQADIPEDYILYAESGHSGLIENVGFKNCVTRGAICLTYPVGEIQNGAHLWMLRKLRFWSQKGPAIVVDGVYDMNWADIDIYWPEARPAVTPTPQTDAAVIFLNGTNNLNIDGLHLEQPRYCGVYVAGGAEISIQEGKIDCFGDASRSPTEGGFHIDGGSVKLSNFLLAGIASPRIIMKGTASLTGDSTCHMGGAGNAPQIVLEGSYGTTGATYASLRPTWPKIAWMGGIGYLGGNTDQFATCFIDARMPNLLKRKGTVTVASAGNIHVGTLSDINAGANYDNRCTVASATNGHTGRALIWTDYTTTTEHWYTLPGVTASALGMGVNDDVFVEHAPHHGLDVRLDPRQFEFGLPIFATLLTATVSSASYDATTGYTTVTVAATFPKTDYQGRWLYTAAGRWHKILEPADTTATDISTFRLPYDVTAEFPAATTVTVRTGAMVNASIAGDRVVWGRDDMLVSASLETLRTRGRGPNEVYPLADGA</sequence>
<evidence type="ECO:0000259" key="1">
    <source>
        <dbReference type="Pfam" id="PF12708"/>
    </source>
</evidence>
<comment type="caution">
    <text evidence="2">The sequence shown here is derived from an EMBL/GenBank/DDBJ whole genome shotgun (WGS) entry which is preliminary data.</text>
</comment>
<gene>
    <name evidence="2" type="ORF">GCM10011505_04920</name>
</gene>
<dbReference type="Proteomes" id="UP000603352">
    <property type="component" value="Unassembled WGS sequence"/>
</dbReference>
<dbReference type="InterPro" id="IPR024535">
    <property type="entry name" value="RHGA/B-epi-like_pectate_lyase"/>
</dbReference>
<organism evidence="2 3">
    <name type="scientific">Tistrella bauzanensis</name>
    <dbReference type="NCBI Taxonomy" id="657419"/>
    <lineage>
        <taxon>Bacteria</taxon>
        <taxon>Pseudomonadati</taxon>
        <taxon>Pseudomonadota</taxon>
        <taxon>Alphaproteobacteria</taxon>
        <taxon>Geminicoccales</taxon>
        <taxon>Geminicoccaceae</taxon>
        <taxon>Tistrella</taxon>
    </lineage>
</organism>
<feature type="domain" description="Rhamnogalacturonase A/B/Epimerase-like pectate lyase" evidence="1">
    <location>
        <begin position="95"/>
        <end position="170"/>
    </location>
</feature>
<dbReference type="Gene3D" id="2.160.20.10">
    <property type="entry name" value="Single-stranded right-handed beta-helix, Pectin lyase-like"/>
    <property type="match status" value="1"/>
</dbReference>
<dbReference type="EMBL" id="BMDZ01000003">
    <property type="protein sequence ID" value="GGB26635.1"/>
    <property type="molecule type" value="Genomic_DNA"/>
</dbReference>
<evidence type="ECO:0000313" key="2">
    <source>
        <dbReference type="EMBL" id="GGB26635.1"/>
    </source>
</evidence>
<dbReference type="InterPro" id="IPR012334">
    <property type="entry name" value="Pectin_lyas_fold"/>
</dbReference>
<proteinExistence type="predicted"/>
<accession>A0ABQ1IAA5</accession>
<keyword evidence="3" id="KW-1185">Reference proteome</keyword>